<evidence type="ECO:0000313" key="2">
    <source>
        <dbReference type="EMBL" id="KAF4754623.1"/>
    </source>
</evidence>
<evidence type="ECO:0000313" key="1">
    <source>
        <dbReference type="EMBL" id="KAF4741160.1"/>
    </source>
</evidence>
<dbReference type="AlphaFoldDB" id="A0A7J6UBR0"/>
<name>A0A7J6UBR0_PEROL</name>
<proteinExistence type="predicted"/>
<dbReference type="Proteomes" id="UP000574390">
    <property type="component" value="Unassembled WGS sequence"/>
</dbReference>
<keyword evidence="3" id="KW-1185">Reference proteome</keyword>
<dbReference type="Proteomes" id="UP000553632">
    <property type="component" value="Unassembled WGS sequence"/>
</dbReference>
<dbReference type="EMBL" id="JABANM010009290">
    <property type="protein sequence ID" value="KAF4741160.1"/>
    <property type="molecule type" value="Genomic_DNA"/>
</dbReference>
<comment type="caution">
    <text evidence="2">The sequence shown here is derived from an EMBL/GenBank/DDBJ whole genome shotgun (WGS) entry which is preliminary data.</text>
</comment>
<accession>A0A7J6UBR0</accession>
<organism evidence="2 3">
    <name type="scientific">Perkinsus olseni</name>
    <name type="common">Perkinsus atlanticus</name>
    <dbReference type="NCBI Taxonomy" id="32597"/>
    <lineage>
        <taxon>Eukaryota</taxon>
        <taxon>Sar</taxon>
        <taxon>Alveolata</taxon>
        <taxon>Perkinsozoa</taxon>
        <taxon>Perkinsea</taxon>
        <taxon>Perkinsida</taxon>
        <taxon>Perkinsidae</taxon>
        <taxon>Perkinsus</taxon>
    </lineage>
</organism>
<evidence type="ECO:0000313" key="4">
    <source>
        <dbReference type="Proteomes" id="UP000574390"/>
    </source>
</evidence>
<dbReference type="EMBL" id="JABANO010004777">
    <property type="protein sequence ID" value="KAF4754623.1"/>
    <property type="molecule type" value="Genomic_DNA"/>
</dbReference>
<evidence type="ECO:0000313" key="3">
    <source>
        <dbReference type="Proteomes" id="UP000553632"/>
    </source>
</evidence>
<gene>
    <name evidence="1" type="ORF">FOZ62_021828</name>
    <name evidence="2" type="ORF">FOZ63_024117</name>
</gene>
<feature type="non-terminal residue" evidence="2">
    <location>
        <position position="1"/>
    </location>
</feature>
<reference evidence="3 4" key="1">
    <citation type="submission" date="2020-04" db="EMBL/GenBank/DDBJ databases">
        <title>Perkinsus olseni comparative genomics.</title>
        <authorList>
            <person name="Bogema D.R."/>
        </authorList>
    </citation>
    <scope>NUCLEOTIDE SEQUENCE [LARGE SCALE GENOMIC DNA]</scope>
    <source>
        <strain evidence="1">ATCC PRA-205</strain>
        <strain evidence="2 3">ATCC PRA-207</strain>
    </source>
</reference>
<sequence length="106" mass="11973">VAIIAEAQHFGMFIHKTAYYSITYEVNKNYEVTFGVNVTAEPNEWFPDAKSSSFQYGPYPLRRSTESSFAVDFEGHKHSLRDWYISLEQALVAGGVTVSDGEYPPI</sequence>
<protein>
    <submittedName>
        <fullName evidence="2">Uncharacterized protein</fullName>
    </submittedName>
</protein>
<feature type="non-terminal residue" evidence="2">
    <location>
        <position position="106"/>
    </location>
</feature>